<reference evidence="1 2" key="1">
    <citation type="submission" date="2019-11" db="EMBL/GenBank/DDBJ databases">
        <title>Draft genome sequence of 12 host-associated Lactobacillus reuteri rodent strains.</title>
        <authorList>
            <person name="Zhang S."/>
            <person name="Ozcam M."/>
            <person name="Van Pijkeren J.P."/>
        </authorList>
    </citation>
    <scope>NUCLEOTIDE SEQUENCE [LARGE SCALE GENOMIC DNA]</scope>
    <source>
        <strain evidence="1 2">Lr4020</strain>
    </source>
</reference>
<sequence>MIALDQQDLQKIDEEFAADSKIWQPLTGGAKAISAADFSGVHTVRIDKMSGFVEAEKYNRNGENAHHNINVDKESIELTQEDWIGYDLDQLDMDENGAYQVANVVRQHQRLITVPHRDKFAAQKLYDTAKNGGKFVTDTIDSKNALDAYDDLEQYMTDNEIPGGYVIFASSNFYRALKNADGVTKNFSTNTQQINGIDRRVGQLDGGVPILTVPKKRLAGLTITDNVNFMAVPLYAVAPIVKYDTIDVLDSSTDRNGYRTTVKGLSYYDIIVFDNAKKSIYVAASPSSSTASNDPKPDPKA</sequence>
<comment type="caution">
    <text evidence="1">The sequence shown here is derived from an EMBL/GenBank/DDBJ whole genome shotgun (WGS) entry which is preliminary data.</text>
</comment>
<evidence type="ECO:0000313" key="1">
    <source>
        <dbReference type="EMBL" id="MRH08559.1"/>
    </source>
</evidence>
<protein>
    <submittedName>
        <fullName evidence="1">Capsid protein</fullName>
    </submittedName>
</protein>
<dbReference type="AlphaFoldDB" id="A0A6L5P3Q5"/>
<organism evidence="1 2">
    <name type="scientific">Limosilactobacillus reuteri</name>
    <name type="common">Lactobacillus reuteri</name>
    <dbReference type="NCBI Taxonomy" id="1598"/>
    <lineage>
        <taxon>Bacteria</taxon>
        <taxon>Bacillati</taxon>
        <taxon>Bacillota</taxon>
        <taxon>Bacilli</taxon>
        <taxon>Lactobacillales</taxon>
        <taxon>Lactobacillaceae</taxon>
        <taxon>Limosilactobacillus</taxon>
    </lineage>
</organism>
<dbReference type="EMBL" id="WJNA01000006">
    <property type="protein sequence ID" value="MRH08559.1"/>
    <property type="molecule type" value="Genomic_DNA"/>
</dbReference>
<gene>
    <name evidence="1" type="ORF">GIX81_03670</name>
</gene>
<accession>A0A6L5P3Q5</accession>
<dbReference type="Proteomes" id="UP000472879">
    <property type="component" value="Unassembled WGS sequence"/>
</dbReference>
<dbReference type="RefSeq" id="WP_153704700.1">
    <property type="nucleotide sequence ID" value="NZ_WJNA01000006.1"/>
</dbReference>
<evidence type="ECO:0000313" key="2">
    <source>
        <dbReference type="Proteomes" id="UP000472879"/>
    </source>
</evidence>
<proteinExistence type="predicted"/>
<name>A0A6L5P3Q5_LIMRT</name>